<dbReference type="EMBL" id="GISG01239235">
    <property type="protein sequence ID" value="MBA4668344.1"/>
    <property type="molecule type" value="Transcribed_RNA"/>
</dbReference>
<sequence>MPQVDLSSVCGAHDRKVACETTAGDFSDNDHPAPEEVEDPQTIIPDYAPESFWLSKDAEIDWLDQNAFMERKDSGKGSAISIPNSSNLNPNSTSGSQRYSVNLKSKASIIGLPKPQKPNYVDRRNCRPASIRLFPKRPGPVSGRPVALSEPSSPKVSCMGRVRSRKDRSRRVKNCKKQTEPGLVKSRSIKERKPGFWNNFRLMFRSKGHKTGCKADGADIEPVKKSSRSDKKRGLTPDNANGGCSVRVDLGEPPGLGGVKRFASGRRSDAWAGDVEVDGALSEPLDRGSIWRRRERGSPEEVNVERNWQVAGPASV</sequence>
<dbReference type="PANTHER" id="PTHR34120:SF2">
    <property type="entry name" value="OS01G0860900 PROTEIN"/>
    <property type="match status" value="1"/>
</dbReference>
<feature type="region of interest" description="Disordered" evidence="1">
    <location>
        <begin position="209"/>
        <end position="257"/>
    </location>
</feature>
<keyword evidence="2" id="KW-0808">Transferase</keyword>
<evidence type="ECO:0000256" key="1">
    <source>
        <dbReference type="SAM" id="MobiDB-lite"/>
    </source>
</evidence>
<reference evidence="2" key="1">
    <citation type="journal article" date="2013" name="J. Plant Res.">
        <title>Effect of fungi and light on seed germination of three Opuntia species from semiarid lands of central Mexico.</title>
        <authorList>
            <person name="Delgado-Sanchez P."/>
            <person name="Jimenez-Bremont J.F."/>
            <person name="Guerrero-Gonzalez Mde L."/>
            <person name="Flores J."/>
        </authorList>
    </citation>
    <scope>NUCLEOTIDE SEQUENCE</scope>
    <source>
        <tissue evidence="2">Cladode</tissue>
    </source>
</reference>
<protein>
    <submittedName>
        <fullName evidence="2">Calcium/calmodulin-dependent protein kinase</fullName>
        <ecNumber evidence="2">2.7.11.17</ecNumber>
    </submittedName>
</protein>
<proteinExistence type="predicted"/>
<dbReference type="AlphaFoldDB" id="A0A7C9EVC3"/>
<dbReference type="GO" id="GO:0004683">
    <property type="term" value="F:calcium/calmodulin-dependent protein kinase activity"/>
    <property type="evidence" value="ECO:0007669"/>
    <property type="project" value="UniProtKB-EC"/>
</dbReference>
<reference evidence="2" key="2">
    <citation type="submission" date="2020-07" db="EMBL/GenBank/DDBJ databases">
        <authorList>
            <person name="Vera ALvarez R."/>
            <person name="Arias-Moreno D.M."/>
            <person name="Jimenez-Jacinto V."/>
            <person name="Jimenez-Bremont J.F."/>
            <person name="Swaminathan K."/>
            <person name="Moose S.P."/>
            <person name="Guerrero-Gonzalez M.L."/>
            <person name="Marino-Ramirez L."/>
            <person name="Landsman D."/>
            <person name="Rodriguez-Kessler M."/>
            <person name="Delgado-Sanchez P."/>
        </authorList>
    </citation>
    <scope>NUCLEOTIDE SEQUENCE</scope>
    <source>
        <tissue evidence="2">Cladode</tissue>
    </source>
</reference>
<feature type="region of interest" description="Disordered" evidence="1">
    <location>
        <begin position="133"/>
        <end position="171"/>
    </location>
</feature>
<feature type="region of interest" description="Disordered" evidence="1">
    <location>
        <begin position="74"/>
        <end position="99"/>
    </location>
</feature>
<accession>A0A7C9EVC3</accession>
<organism evidence="2">
    <name type="scientific">Opuntia streptacantha</name>
    <name type="common">Prickly pear cactus</name>
    <name type="synonym">Opuntia cardona</name>
    <dbReference type="NCBI Taxonomy" id="393608"/>
    <lineage>
        <taxon>Eukaryota</taxon>
        <taxon>Viridiplantae</taxon>
        <taxon>Streptophyta</taxon>
        <taxon>Embryophyta</taxon>
        <taxon>Tracheophyta</taxon>
        <taxon>Spermatophyta</taxon>
        <taxon>Magnoliopsida</taxon>
        <taxon>eudicotyledons</taxon>
        <taxon>Gunneridae</taxon>
        <taxon>Pentapetalae</taxon>
        <taxon>Caryophyllales</taxon>
        <taxon>Cactineae</taxon>
        <taxon>Cactaceae</taxon>
        <taxon>Opuntioideae</taxon>
        <taxon>Opuntia</taxon>
    </lineage>
</organism>
<dbReference type="EC" id="2.7.11.17" evidence="2"/>
<dbReference type="PANTHER" id="PTHR34120">
    <property type="entry name" value="EXPRESSED PROTEIN"/>
    <property type="match status" value="1"/>
</dbReference>
<feature type="compositionally biased region" description="Low complexity" evidence="1">
    <location>
        <begin position="78"/>
        <end position="96"/>
    </location>
</feature>
<keyword evidence="2" id="KW-0418">Kinase</keyword>
<feature type="compositionally biased region" description="Basic residues" evidence="1">
    <location>
        <begin position="162"/>
        <end position="171"/>
    </location>
</feature>
<name>A0A7C9EVC3_OPUST</name>
<feature type="compositionally biased region" description="Basic and acidic residues" evidence="1">
    <location>
        <begin position="221"/>
        <end position="235"/>
    </location>
</feature>
<evidence type="ECO:0000313" key="2">
    <source>
        <dbReference type="EMBL" id="MBA4668344.1"/>
    </source>
</evidence>